<feature type="domain" description="UTP25 NTP hydrolase-like" evidence="1">
    <location>
        <begin position="65"/>
        <end position="198"/>
    </location>
</feature>
<dbReference type="InterPro" id="IPR010678">
    <property type="entry name" value="UTP25"/>
</dbReference>
<evidence type="ECO:0000313" key="2">
    <source>
        <dbReference type="EMBL" id="KAL0178159.1"/>
    </source>
</evidence>
<dbReference type="Proteomes" id="UP001529510">
    <property type="component" value="Unassembled WGS sequence"/>
</dbReference>
<dbReference type="EMBL" id="JAMKFB020000013">
    <property type="protein sequence ID" value="KAL0178159.1"/>
    <property type="molecule type" value="Genomic_DNA"/>
</dbReference>
<feature type="non-terminal residue" evidence="2">
    <location>
        <position position="198"/>
    </location>
</feature>
<evidence type="ECO:0000259" key="1">
    <source>
        <dbReference type="Pfam" id="PF22916"/>
    </source>
</evidence>
<dbReference type="AlphaFoldDB" id="A0ABD0PVT7"/>
<dbReference type="PANTHER" id="PTHR12933:SF0">
    <property type="entry name" value="U3 SMALL NUCLEOLAR RNA-ASSOCIATED PROTEIN 25 HOMOLOG"/>
    <property type="match status" value="1"/>
</dbReference>
<gene>
    <name evidence="2" type="ORF">M9458_027053</name>
</gene>
<protein>
    <recommendedName>
        <fullName evidence="1">UTP25 NTP hydrolase-like domain-containing protein</fullName>
    </recommendedName>
</protein>
<evidence type="ECO:0000313" key="3">
    <source>
        <dbReference type="Proteomes" id="UP001529510"/>
    </source>
</evidence>
<accession>A0ABD0PVT7</accession>
<sequence length="198" mass="22351">MGILQCTSPLERFPAVGQPSSAPLPTIHKNLEANWRLLNRSFAPEGGAVTDVTDLQKELLGLMGMDVHFANSSPLKEAKEVRSAYCLHVLNHVLKANTRVLRNNAKLKETKDVHEEFRDQGITRPKVLILVPFRDGALRVVQTFITLLEPKDKKMDVSSKKRFKEQFGEEAAETPSNLHRPDDYHAVFSGNIDDHFRI</sequence>
<comment type="caution">
    <text evidence="2">The sequence shown here is derived from an EMBL/GenBank/DDBJ whole genome shotgun (WGS) entry which is preliminary data.</text>
</comment>
<keyword evidence="3" id="KW-1185">Reference proteome</keyword>
<dbReference type="PANTHER" id="PTHR12933">
    <property type="entry name" value="ORF PROTEIN-RELATED"/>
    <property type="match status" value="1"/>
</dbReference>
<reference evidence="2 3" key="1">
    <citation type="submission" date="2024-05" db="EMBL/GenBank/DDBJ databases">
        <title>Genome sequencing and assembly of Indian major carp, Cirrhinus mrigala (Hamilton, 1822).</title>
        <authorList>
            <person name="Mohindra V."/>
            <person name="Chowdhury L.M."/>
            <person name="Lal K."/>
            <person name="Jena J.K."/>
        </authorList>
    </citation>
    <scope>NUCLEOTIDE SEQUENCE [LARGE SCALE GENOMIC DNA]</scope>
    <source>
        <strain evidence="2">CM1030</strain>
        <tissue evidence="2">Blood</tissue>
    </source>
</reference>
<dbReference type="Pfam" id="PF22916">
    <property type="entry name" value="UTP25_NTPase-like"/>
    <property type="match status" value="1"/>
</dbReference>
<name>A0ABD0PVT7_CIRMR</name>
<proteinExistence type="predicted"/>
<dbReference type="InterPro" id="IPR053940">
    <property type="entry name" value="UTP25_NTPase-like"/>
</dbReference>
<organism evidence="2 3">
    <name type="scientific">Cirrhinus mrigala</name>
    <name type="common">Mrigala</name>
    <dbReference type="NCBI Taxonomy" id="683832"/>
    <lineage>
        <taxon>Eukaryota</taxon>
        <taxon>Metazoa</taxon>
        <taxon>Chordata</taxon>
        <taxon>Craniata</taxon>
        <taxon>Vertebrata</taxon>
        <taxon>Euteleostomi</taxon>
        <taxon>Actinopterygii</taxon>
        <taxon>Neopterygii</taxon>
        <taxon>Teleostei</taxon>
        <taxon>Ostariophysi</taxon>
        <taxon>Cypriniformes</taxon>
        <taxon>Cyprinidae</taxon>
        <taxon>Labeoninae</taxon>
        <taxon>Labeonini</taxon>
        <taxon>Cirrhinus</taxon>
    </lineage>
</organism>